<reference evidence="6" key="1">
    <citation type="submission" date="2023-04" db="EMBL/GenBank/DDBJ databases">
        <title>Characterization and analysis of the complete genome of Gordonia rubripertincta 112, the degrader of aromatic and aliphatic compounds.</title>
        <authorList>
            <person name="Frantsuzova E."/>
            <person name="Bogun A."/>
            <person name="Delegan Y."/>
        </authorList>
    </citation>
    <scope>NUCLEOTIDE SEQUENCE</scope>
    <source>
        <strain evidence="6">112</strain>
    </source>
</reference>
<keyword evidence="2 4" id="KW-0238">DNA-binding</keyword>
<dbReference type="PANTHER" id="PTHR30055">
    <property type="entry name" value="HTH-TYPE TRANSCRIPTIONAL REGULATOR RUTR"/>
    <property type="match status" value="1"/>
</dbReference>
<name>A0AAW6RC94_GORRU</name>
<dbReference type="AlphaFoldDB" id="A0AAW6RC94"/>
<dbReference type="InterPro" id="IPR050109">
    <property type="entry name" value="HTH-type_TetR-like_transc_reg"/>
</dbReference>
<gene>
    <name evidence="6" type="ORF">QBL07_14665</name>
</gene>
<sequence length="187" mass="20557">MSRPHAPARRPRTDGLRNRERLLEIGREQLWDRGFDLSAAAVATAAGVGIGTLYRHFATRDDLIEAVLADLLTEVESELDEVESMSSAFDAVQRYSSTLTLLGGRGLVDVVLGSPEDTPGLAQRRSEIRRRGQGLIDRAHEEGSLPADFALEDLHVFLCATAHLCADDRVDAELVDRFVRDHLNGLA</sequence>
<dbReference type="SUPFAM" id="SSF48498">
    <property type="entry name" value="Tetracyclin repressor-like, C-terminal domain"/>
    <property type="match status" value="1"/>
</dbReference>
<dbReference type="RefSeq" id="WP_005199505.1">
    <property type="nucleotide sequence ID" value="NZ_CP136136.1"/>
</dbReference>
<dbReference type="InterPro" id="IPR036271">
    <property type="entry name" value="Tet_transcr_reg_TetR-rel_C_sf"/>
</dbReference>
<evidence type="ECO:0000313" key="6">
    <source>
        <dbReference type="EMBL" id="MDG6782071.1"/>
    </source>
</evidence>
<evidence type="ECO:0000256" key="1">
    <source>
        <dbReference type="ARBA" id="ARBA00023015"/>
    </source>
</evidence>
<comment type="caution">
    <text evidence="6">The sequence shown here is derived from an EMBL/GenBank/DDBJ whole genome shotgun (WGS) entry which is preliminary data.</text>
</comment>
<dbReference type="PRINTS" id="PR00455">
    <property type="entry name" value="HTHTETR"/>
</dbReference>
<evidence type="ECO:0000256" key="3">
    <source>
        <dbReference type="ARBA" id="ARBA00023163"/>
    </source>
</evidence>
<accession>A0AAW6RC94</accession>
<evidence type="ECO:0000256" key="2">
    <source>
        <dbReference type="ARBA" id="ARBA00023125"/>
    </source>
</evidence>
<keyword evidence="1" id="KW-0805">Transcription regulation</keyword>
<organism evidence="6">
    <name type="scientific">Gordonia rubripertincta</name>
    <name type="common">Rhodococcus corallinus</name>
    <dbReference type="NCBI Taxonomy" id="36822"/>
    <lineage>
        <taxon>Bacteria</taxon>
        <taxon>Bacillati</taxon>
        <taxon>Actinomycetota</taxon>
        <taxon>Actinomycetes</taxon>
        <taxon>Mycobacteriales</taxon>
        <taxon>Gordoniaceae</taxon>
        <taxon>Gordonia</taxon>
    </lineage>
</organism>
<dbReference type="Gene3D" id="1.10.357.10">
    <property type="entry name" value="Tetracycline Repressor, domain 2"/>
    <property type="match status" value="1"/>
</dbReference>
<dbReference type="SUPFAM" id="SSF46689">
    <property type="entry name" value="Homeodomain-like"/>
    <property type="match status" value="1"/>
</dbReference>
<protein>
    <submittedName>
        <fullName evidence="6">TetR/AcrR family transcriptional regulator</fullName>
    </submittedName>
</protein>
<feature type="DNA-binding region" description="H-T-H motif" evidence="4">
    <location>
        <begin position="38"/>
        <end position="57"/>
    </location>
</feature>
<dbReference type="GO" id="GO:0003700">
    <property type="term" value="F:DNA-binding transcription factor activity"/>
    <property type="evidence" value="ECO:0007669"/>
    <property type="project" value="TreeGrafter"/>
</dbReference>
<keyword evidence="3" id="KW-0804">Transcription</keyword>
<dbReference type="EMBL" id="JARUXG010000008">
    <property type="protein sequence ID" value="MDG6782071.1"/>
    <property type="molecule type" value="Genomic_DNA"/>
</dbReference>
<dbReference type="InterPro" id="IPR009057">
    <property type="entry name" value="Homeodomain-like_sf"/>
</dbReference>
<proteinExistence type="predicted"/>
<dbReference type="InterPro" id="IPR001647">
    <property type="entry name" value="HTH_TetR"/>
</dbReference>
<evidence type="ECO:0000256" key="4">
    <source>
        <dbReference type="PROSITE-ProRule" id="PRU00335"/>
    </source>
</evidence>
<evidence type="ECO:0000259" key="5">
    <source>
        <dbReference type="PROSITE" id="PS50977"/>
    </source>
</evidence>
<feature type="domain" description="HTH tetR-type" evidence="5">
    <location>
        <begin position="16"/>
        <end position="75"/>
    </location>
</feature>
<dbReference type="PROSITE" id="PS50977">
    <property type="entry name" value="HTH_TETR_2"/>
    <property type="match status" value="1"/>
</dbReference>
<dbReference type="Pfam" id="PF00440">
    <property type="entry name" value="TetR_N"/>
    <property type="match status" value="1"/>
</dbReference>
<dbReference type="GO" id="GO:0000976">
    <property type="term" value="F:transcription cis-regulatory region binding"/>
    <property type="evidence" value="ECO:0007669"/>
    <property type="project" value="TreeGrafter"/>
</dbReference>
<dbReference type="PANTHER" id="PTHR30055:SF234">
    <property type="entry name" value="HTH-TYPE TRANSCRIPTIONAL REGULATOR BETI"/>
    <property type="match status" value="1"/>
</dbReference>